<comment type="similarity">
    <text evidence="1">Belongs to the chaperonin (HSP60) family.</text>
</comment>
<feature type="non-terminal residue" evidence="4">
    <location>
        <position position="1"/>
    </location>
</feature>
<dbReference type="InterPro" id="IPR001623">
    <property type="entry name" value="DnaJ_domain"/>
</dbReference>
<dbReference type="Pfam" id="PF00118">
    <property type="entry name" value="Cpn60_TCP1"/>
    <property type="match status" value="1"/>
</dbReference>
<proteinExistence type="inferred from homology"/>
<dbReference type="GO" id="GO:0005524">
    <property type="term" value="F:ATP binding"/>
    <property type="evidence" value="ECO:0007669"/>
    <property type="project" value="InterPro"/>
</dbReference>
<dbReference type="InterPro" id="IPR002423">
    <property type="entry name" value="Cpn60/GroEL/TCP-1"/>
</dbReference>
<comment type="caution">
    <text evidence="4">The sequence shown here is derived from an EMBL/GenBank/DDBJ whole genome shotgun (WGS) entry which is preliminary data.</text>
</comment>
<dbReference type="SUPFAM" id="SSF46565">
    <property type="entry name" value="Chaperone J-domain"/>
    <property type="match status" value="1"/>
</dbReference>
<dbReference type="InterPro" id="IPR027413">
    <property type="entry name" value="GROEL-like_equatorial_sf"/>
</dbReference>
<keyword evidence="2" id="KW-0143">Chaperone</keyword>
<reference evidence="4" key="1">
    <citation type="journal article" date="2014" name="Front. Microbiol.">
        <title>High frequency of phylogenetically diverse reductive dehalogenase-homologous genes in deep subseafloor sedimentary metagenomes.</title>
        <authorList>
            <person name="Kawai M."/>
            <person name="Futagami T."/>
            <person name="Toyoda A."/>
            <person name="Takaki Y."/>
            <person name="Nishi S."/>
            <person name="Hori S."/>
            <person name="Arai W."/>
            <person name="Tsubouchi T."/>
            <person name="Morono Y."/>
            <person name="Uchiyama I."/>
            <person name="Ito T."/>
            <person name="Fujiyama A."/>
            <person name="Inagaki F."/>
            <person name="Takami H."/>
        </authorList>
    </citation>
    <scope>NUCLEOTIDE SEQUENCE</scope>
    <source>
        <strain evidence="4">Expedition CK06-06</strain>
    </source>
</reference>
<name>X1ID48_9ZZZZ</name>
<dbReference type="InterPro" id="IPR001844">
    <property type="entry name" value="Cpn60/GroEL"/>
</dbReference>
<dbReference type="Gene3D" id="1.10.560.10">
    <property type="entry name" value="GroEL-like equatorial domain"/>
    <property type="match status" value="1"/>
</dbReference>
<protein>
    <recommendedName>
        <fullName evidence="3">J domain-containing protein</fullName>
    </recommendedName>
</protein>
<evidence type="ECO:0000256" key="1">
    <source>
        <dbReference type="ARBA" id="ARBA00006607"/>
    </source>
</evidence>
<dbReference type="AlphaFoldDB" id="X1ID48"/>
<dbReference type="SUPFAM" id="SSF48592">
    <property type="entry name" value="GroEL equatorial domain-like"/>
    <property type="match status" value="1"/>
</dbReference>
<organism evidence="4">
    <name type="scientific">marine sediment metagenome</name>
    <dbReference type="NCBI Taxonomy" id="412755"/>
    <lineage>
        <taxon>unclassified sequences</taxon>
        <taxon>metagenomes</taxon>
        <taxon>ecological metagenomes</taxon>
    </lineage>
</organism>
<accession>X1ID48</accession>
<feature type="domain" description="J" evidence="3">
    <location>
        <begin position="1"/>
        <end position="26"/>
    </location>
</feature>
<dbReference type="PROSITE" id="PS50076">
    <property type="entry name" value="DNAJ_2"/>
    <property type="match status" value="1"/>
</dbReference>
<dbReference type="Gene3D" id="1.10.287.110">
    <property type="entry name" value="DnaJ domain"/>
    <property type="match status" value="1"/>
</dbReference>
<dbReference type="EMBL" id="BARU01035344">
    <property type="protein sequence ID" value="GAH79607.1"/>
    <property type="molecule type" value="Genomic_DNA"/>
</dbReference>
<dbReference type="GO" id="GO:0042026">
    <property type="term" value="P:protein refolding"/>
    <property type="evidence" value="ECO:0007669"/>
    <property type="project" value="InterPro"/>
</dbReference>
<sequence>AKFKECAEAYEVLSDPEKRRRYDQFGHEGLRGIGMRGNTGYDANTGQFVDMLKAGIIDPAKVARTALETAASVAGLMLTTNVLVTDLKDEDKDKEPIPGAVR</sequence>
<dbReference type="Pfam" id="PF00226">
    <property type="entry name" value="DnaJ"/>
    <property type="match status" value="1"/>
</dbReference>
<dbReference type="GO" id="GO:0140662">
    <property type="term" value="F:ATP-dependent protein folding chaperone"/>
    <property type="evidence" value="ECO:0007669"/>
    <property type="project" value="InterPro"/>
</dbReference>
<gene>
    <name evidence="4" type="ORF">S03H2_55350</name>
</gene>
<dbReference type="PANTHER" id="PTHR45633">
    <property type="entry name" value="60 KDA HEAT SHOCK PROTEIN, MITOCHONDRIAL"/>
    <property type="match status" value="1"/>
</dbReference>
<evidence type="ECO:0000256" key="2">
    <source>
        <dbReference type="ARBA" id="ARBA00023186"/>
    </source>
</evidence>
<evidence type="ECO:0000259" key="3">
    <source>
        <dbReference type="PROSITE" id="PS50076"/>
    </source>
</evidence>
<evidence type="ECO:0000313" key="4">
    <source>
        <dbReference type="EMBL" id="GAH79607.1"/>
    </source>
</evidence>
<dbReference type="InterPro" id="IPR036869">
    <property type="entry name" value="J_dom_sf"/>
</dbReference>